<dbReference type="EMBL" id="NQYH01000010">
    <property type="protein sequence ID" value="RIY40277.1"/>
    <property type="molecule type" value="Genomic_DNA"/>
</dbReference>
<sequence length="165" mass="18138">MTLKVFDLQCELGHVFEGWFGSQDGFESQKERGLLSCPVCNSANVNKKLTAARINRGRSQETGLEQAAKLAGASAAVSGEQVLAAPAMEQLAKLQAQVMQQVREIVRNTENVGTRFAEEALRMHHGETQERPIRGTATQEERVALAEEGVTVLPVPDYLDDDRMQ</sequence>
<evidence type="ECO:0008006" key="3">
    <source>
        <dbReference type="Google" id="ProtNLM"/>
    </source>
</evidence>
<dbReference type="OrthoDB" id="5295943at2"/>
<dbReference type="Pfam" id="PF06676">
    <property type="entry name" value="DUF1178"/>
    <property type="match status" value="1"/>
</dbReference>
<comment type="caution">
    <text evidence="1">The sequence shown here is derived from an EMBL/GenBank/DDBJ whole genome shotgun (WGS) entry which is preliminary data.</text>
</comment>
<accession>A0A3A1YW29</accession>
<dbReference type="Proteomes" id="UP000266206">
    <property type="component" value="Unassembled WGS sequence"/>
</dbReference>
<proteinExistence type="predicted"/>
<dbReference type="AlphaFoldDB" id="A0A3A1YW29"/>
<organism evidence="1 2">
    <name type="scientific">Neopusillimonas maritima</name>
    <dbReference type="NCBI Taxonomy" id="2026239"/>
    <lineage>
        <taxon>Bacteria</taxon>
        <taxon>Pseudomonadati</taxon>
        <taxon>Pseudomonadota</taxon>
        <taxon>Betaproteobacteria</taxon>
        <taxon>Burkholderiales</taxon>
        <taxon>Alcaligenaceae</taxon>
        <taxon>Neopusillimonas</taxon>
    </lineage>
</organism>
<evidence type="ECO:0000313" key="1">
    <source>
        <dbReference type="EMBL" id="RIY40277.1"/>
    </source>
</evidence>
<gene>
    <name evidence="1" type="ORF">CJP73_11700</name>
</gene>
<evidence type="ECO:0000313" key="2">
    <source>
        <dbReference type="Proteomes" id="UP000266206"/>
    </source>
</evidence>
<reference evidence="1 2" key="1">
    <citation type="submission" date="2017-08" db="EMBL/GenBank/DDBJ databases">
        <title>Pusillimonas indicus sp. nov., a member of the family Alcaligenaceae isolated from surface seawater.</title>
        <authorList>
            <person name="Li J."/>
        </authorList>
    </citation>
    <scope>NUCLEOTIDE SEQUENCE [LARGE SCALE GENOMIC DNA]</scope>
    <source>
        <strain evidence="1 2">L52-1-41</strain>
    </source>
</reference>
<protein>
    <recommendedName>
        <fullName evidence="3">DUF1178 domain-containing protein</fullName>
    </recommendedName>
</protein>
<dbReference type="InterPro" id="IPR009562">
    <property type="entry name" value="DUF1178"/>
</dbReference>
<name>A0A3A1YW29_9BURK</name>
<dbReference type="PIRSF" id="PIRSF032131">
    <property type="entry name" value="UCP032131"/>
    <property type="match status" value="1"/>
</dbReference>
<dbReference type="RefSeq" id="WP_119516576.1">
    <property type="nucleotide sequence ID" value="NZ_NQYH01000010.1"/>
</dbReference>